<dbReference type="SUPFAM" id="SSF50800">
    <property type="entry name" value="PK beta-barrel domain-like"/>
    <property type="match status" value="1"/>
</dbReference>
<gene>
    <name evidence="2" type="ORF">SAMN04488123_102346</name>
</gene>
<name>A0A1G8KWG0_9BACI</name>
<reference evidence="2 3" key="1">
    <citation type="submission" date="2016-10" db="EMBL/GenBank/DDBJ databases">
        <authorList>
            <person name="de Groot N.N."/>
        </authorList>
    </citation>
    <scope>NUCLEOTIDE SEQUENCE [LARGE SCALE GENOMIC DNA]</scope>
    <source>
        <strain evidence="2 3">DSM 21771</strain>
    </source>
</reference>
<organism evidence="2 3">
    <name type="scientific">Natribacillus halophilus</name>
    <dbReference type="NCBI Taxonomy" id="549003"/>
    <lineage>
        <taxon>Bacteria</taxon>
        <taxon>Bacillati</taxon>
        <taxon>Bacillota</taxon>
        <taxon>Bacilli</taxon>
        <taxon>Bacillales</taxon>
        <taxon>Bacillaceae</taxon>
        <taxon>Natribacillus</taxon>
    </lineage>
</organism>
<proteinExistence type="predicted"/>
<dbReference type="EMBL" id="FNEN01000002">
    <property type="protein sequence ID" value="SDI47697.1"/>
    <property type="molecule type" value="Genomic_DNA"/>
</dbReference>
<dbReference type="PANTHER" id="PTHR36930">
    <property type="entry name" value="METAL-SULFUR CLUSTER BIOSYNTHESIS PROTEINS YUAD-RELATED"/>
    <property type="match status" value="1"/>
</dbReference>
<feature type="domain" description="MOSC" evidence="1">
    <location>
        <begin position="19"/>
        <end position="144"/>
    </location>
</feature>
<evidence type="ECO:0000313" key="3">
    <source>
        <dbReference type="Proteomes" id="UP000198853"/>
    </source>
</evidence>
<dbReference type="InterPro" id="IPR052716">
    <property type="entry name" value="MOSC_domain"/>
</dbReference>
<dbReference type="InterPro" id="IPR005302">
    <property type="entry name" value="MoCF_Sase_C"/>
</dbReference>
<dbReference type="GO" id="GO:0030170">
    <property type="term" value="F:pyridoxal phosphate binding"/>
    <property type="evidence" value="ECO:0007669"/>
    <property type="project" value="InterPro"/>
</dbReference>
<dbReference type="GO" id="GO:0003824">
    <property type="term" value="F:catalytic activity"/>
    <property type="evidence" value="ECO:0007669"/>
    <property type="project" value="InterPro"/>
</dbReference>
<dbReference type="InterPro" id="IPR011037">
    <property type="entry name" value="Pyrv_Knase-like_insert_dom_sf"/>
</dbReference>
<dbReference type="GO" id="GO:0030151">
    <property type="term" value="F:molybdenum ion binding"/>
    <property type="evidence" value="ECO:0007669"/>
    <property type="project" value="InterPro"/>
</dbReference>
<dbReference type="PANTHER" id="PTHR36930:SF1">
    <property type="entry name" value="MOSC DOMAIN-CONTAINING PROTEIN"/>
    <property type="match status" value="1"/>
</dbReference>
<evidence type="ECO:0000313" key="2">
    <source>
        <dbReference type="EMBL" id="SDI47697.1"/>
    </source>
</evidence>
<dbReference type="PROSITE" id="PS51340">
    <property type="entry name" value="MOSC"/>
    <property type="match status" value="1"/>
</dbReference>
<dbReference type="AlphaFoldDB" id="A0A1G8KWG0"/>
<keyword evidence="3" id="KW-1185">Reference proteome</keyword>
<sequence length="149" mass="16674">MHSQLRNIWIKRVKGGPMDQVEEAILEKDKGIAGNANQGGRRQVTIIEEEIWEKMMNELGASLDPSRRRANLLISGVSLQESRGKILRIGDSSIEIYGETKPCRQMDEALPGLKDTMFPEWRGGAFGKVLSDGLIRRGDKIELLDDQGI</sequence>
<protein>
    <submittedName>
        <fullName evidence="2">MOSC domain-containing protein</fullName>
    </submittedName>
</protein>
<dbReference type="Proteomes" id="UP000198853">
    <property type="component" value="Unassembled WGS sequence"/>
</dbReference>
<dbReference type="OrthoDB" id="1550913at2"/>
<evidence type="ECO:0000259" key="1">
    <source>
        <dbReference type="PROSITE" id="PS51340"/>
    </source>
</evidence>
<dbReference type="Pfam" id="PF03473">
    <property type="entry name" value="MOSC"/>
    <property type="match status" value="1"/>
</dbReference>
<dbReference type="Gene3D" id="2.40.33.20">
    <property type="entry name" value="PK beta-barrel domain-like"/>
    <property type="match status" value="1"/>
</dbReference>
<accession>A0A1G8KWG0</accession>